<feature type="transmembrane region" description="Helical" evidence="24">
    <location>
        <begin position="166"/>
        <end position="187"/>
    </location>
</feature>
<evidence type="ECO:0000256" key="5">
    <source>
        <dbReference type="ARBA" id="ARBA00010185"/>
    </source>
</evidence>
<accession>A0A1M6R2X7</accession>
<keyword evidence="11 24" id="KW-0812">Transmembrane</keyword>
<dbReference type="EMBL" id="FQYR01000007">
    <property type="protein sequence ID" value="SHK26678.1"/>
    <property type="molecule type" value="Genomic_DNA"/>
</dbReference>
<feature type="transmembrane region" description="Helical" evidence="24">
    <location>
        <begin position="68"/>
        <end position="85"/>
    </location>
</feature>
<evidence type="ECO:0000256" key="14">
    <source>
        <dbReference type="ARBA" id="ARBA00023098"/>
    </source>
</evidence>
<name>A0A1M6R2X7_9BACT</name>
<dbReference type="PANTHER" id="PTHR46382:SF1">
    <property type="entry name" value="PHOSPHATIDATE CYTIDYLYLTRANSFERASE"/>
    <property type="match status" value="1"/>
</dbReference>
<comment type="pathway">
    <text evidence="4">Lipid metabolism.</text>
</comment>
<keyword evidence="8" id="KW-1003">Cell membrane</keyword>
<evidence type="ECO:0000256" key="6">
    <source>
        <dbReference type="ARBA" id="ARBA00012487"/>
    </source>
</evidence>
<dbReference type="STRING" id="1123071.SAMN02745181_3530"/>
<feature type="transmembrane region" description="Helical" evidence="24">
    <location>
        <begin position="91"/>
        <end position="113"/>
    </location>
</feature>
<feature type="transmembrane region" description="Helical" evidence="24">
    <location>
        <begin position="37"/>
        <end position="56"/>
    </location>
</feature>
<keyword evidence="15 24" id="KW-0472">Membrane</keyword>
<evidence type="ECO:0000256" key="7">
    <source>
        <dbReference type="ARBA" id="ARBA00019373"/>
    </source>
</evidence>
<comment type="pathway">
    <text evidence="3">Phospholipid metabolism; CDP-diacylglycerol biosynthesis; CDP-diacylglycerol from sn-glycerol 3-phosphate: step 3/3.</text>
</comment>
<evidence type="ECO:0000256" key="10">
    <source>
        <dbReference type="ARBA" id="ARBA00022679"/>
    </source>
</evidence>
<evidence type="ECO:0000256" key="20">
    <source>
        <dbReference type="ARBA" id="ARBA00032253"/>
    </source>
</evidence>
<evidence type="ECO:0000256" key="13">
    <source>
        <dbReference type="ARBA" id="ARBA00022989"/>
    </source>
</evidence>
<organism evidence="25 26">
    <name type="scientific">Rubritalea squalenifaciens DSM 18772</name>
    <dbReference type="NCBI Taxonomy" id="1123071"/>
    <lineage>
        <taxon>Bacteria</taxon>
        <taxon>Pseudomonadati</taxon>
        <taxon>Verrucomicrobiota</taxon>
        <taxon>Verrucomicrobiia</taxon>
        <taxon>Verrucomicrobiales</taxon>
        <taxon>Rubritaleaceae</taxon>
        <taxon>Rubritalea</taxon>
    </lineage>
</organism>
<dbReference type="GO" id="GO:0005886">
    <property type="term" value="C:plasma membrane"/>
    <property type="evidence" value="ECO:0007669"/>
    <property type="project" value="UniProtKB-SubCell"/>
</dbReference>
<dbReference type="GO" id="GO:0016024">
    <property type="term" value="P:CDP-diacylglycerol biosynthetic process"/>
    <property type="evidence" value="ECO:0007669"/>
    <property type="project" value="TreeGrafter"/>
</dbReference>
<evidence type="ECO:0000256" key="19">
    <source>
        <dbReference type="ARBA" id="ARBA00031825"/>
    </source>
</evidence>
<comment type="subcellular location">
    <subcellularLocation>
        <location evidence="2">Cell membrane</location>
        <topology evidence="2">Multi-pass membrane protein</topology>
    </subcellularLocation>
</comment>
<evidence type="ECO:0000256" key="21">
    <source>
        <dbReference type="ARBA" id="ARBA00032396"/>
    </source>
</evidence>
<dbReference type="Proteomes" id="UP000184510">
    <property type="component" value="Unassembled WGS sequence"/>
</dbReference>
<evidence type="ECO:0000256" key="8">
    <source>
        <dbReference type="ARBA" id="ARBA00022475"/>
    </source>
</evidence>
<dbReference type="Pfam" id="PF01148">
    <property type="entry name" value="CTP_transf_1"/>
    <property type="match status" value="1"/>
</dbReference>
<keyword evidence="9" id="KW-0444">Lipid biosynthesis</keyword>
<dbReference type="InParanoid" id="A0A1M6R2X7"/>
<evidence type="ECO:0000256" key="16">
    <source>
        <dbReference type="ARBA" id="ARBA00023209"/>
    </source>
</evidence>
<dbReference type="OrthoDB" id="9799199at2"/>
<evidence type="ECO:0000256" key="18">
    <source>
        <dbReference type="ARBA" id="ARBA00029893"/>
    </source>
</evidence>
<evidence type="ECO:0000256" key="3">
    <source>
        <dbReference type="ARBA" id="ARBA00005119"/>
    </source>
</evidence>
<evidence type="ECO:0000256" key="15">
    <source>
        <dbReference type="ARBA" id="ARBA00023136"/>
    </source>
</evidence>
<gene>
    <name evidence="25" type="ORF">SAMN02745181_3530</name>
</gene>
<evidence type="ECO:0000256" key="24">
    <source>
        <dbReference type="SAM" id="Phobius"/>
    </source>
</evidence>
<feature type="transmembrane region" description="Helical" evidence="24">
    <location>
        <begin position="125"/>
        <end position="146"/>
    </location>
</feature>
<evidence type="ECO:0000256" key="23">
    <source>
        <dbReference type="ARBA" id="ARBA00033406"/>
    </source>
</evidence>
<dbReference type="RefSeq" id="WP_159435050.1">
    <property type="nucleotide sequence ID" value="NZ_FQYR01000007.1"/>
</dbReference>
<evidence type="ECO:0000256" key="11">
    <source>
        <dbReference type="ARBA" id="ARBA00022692"/>
    </source>
</evidence>
<dbReference type="EC" id="2.7.7.41" evidence="6"/>
<feature type="transmembrane region" description="Helical" evidence="24">
    <location>
        <begin position="232"/>
        <end position="253"/>
    </location>
</feature>
<reference evidence="25 26" key="1">
    <citation type="submission" date="2016-11" db="EMBL/GenBank/DDBJ databases">
        <authorList>
            <person name="Jaros S."/>
            <person name="Januszkiewicz K."/>
            <person name="Wedrychowicz H."/>
        </authorList>
    </citation>
    <scope>NUCLEOTIDE SEQUENCE [LARGE SCALE GENOMIC DNA]</scope>
    <source>
        <strain evidence="25 26">DSM 18772</strain>
    </source>
</reference>
<keyword evidence="14" id="KW-0443">Lipid metabolism</keyword>
<proteinExistence type="inferred from homology"/>
<evidence type="ECO:0000256" key="2">
    <source>
        <dbReference type="ARBA" id="ARBA00004651"/>
    </source>
</evidence>
<keyword evidence="26" id="KW-1185">Reference proteome</keyword>
<evidence type="ECO:0000256" key="9">
    <source>
        <dbReference type="ARBA" id="ARBA00022516"/>
    </source>
</evidence>
<evidence type="ECO:0000256" key="1">
    <source>
        <dbReference type="ARBA" id="ARBA00001698"/>
    </source>
</evidence>
<evidence type="ECO:0000256" key="4">
    <source>
        <dbReference type="ARBA" id="ARBA00005189"/>
    </source>
</evidence>
<comment type="similarity">
    <text evidence="5">Belongs to the CDS family.</text>
</comment>
<feature type="transmembrane region" description="Helical" evidence="24">
    <location>
        <begin position="274"/>
        <end position="300"/>
    </location>
</feature>
<keyword evidence="12 25" id="KW-0548">Nucleotidyltransferase</keyword>
<keyword evidence="13 24" id="KW-1133">Transmembrane helix</keyword>
<dbReference type="PANTHER" id="PTHR46382">
    <property type="entry name" value="PHOSPHATIDATE CYTIDYLYLTRANSFERASE"/>
    <property type="match status" value="1"/>
</dbReference>
<protein>
    <recommendedName>
        <fullName evidence="7">Phosphatidate cytidylyltransferase</fullName>
        <ecNumber evidence="6">2.7.7.41</ecNumber>
    </recommendedName>
    <alternativeName>
        <fullName evidence="20">CDP-DAG synthase</fullName>
    </alternativeName>
    <alternativeName>
        <fullName evidence="22">CDP-DG synthase</fullName>
    </alternativeName>
    <alternativeName>
        <fullName evidence="18">CDP-diacylglycerol synthase</fullName>
    </alternativeName>
    <alternativeName>
        <fullName evidence="21">CDP-diglyceride pyrophosphorylase</fullName>
    </alternativeName>
    <alternativeName>
        <fullName evidence="23">CDP-diglyceride synthase</fullName>
    </alternativeName>
    <alternativeName>
        <fullName evidence="19">CTP:phosphatidate cytidylyltransferase</fullName>
    </alternativeName>
</protein>
<dbReference type="AlphaFoldDB" id="A0A1M6R2X7"/>
<feature type="transmembrane region" description="Helical" evidence="24">
    <location>
        <begin position="208"/>
        <end position="226"/>
    </location>
</feature>
<comment type="catalytic activity">
    <reaction evidence="1">
        <text>a 1,2-diacyl-sn-glycero-3-phosphate + CTP + H(+) = a CDP-1,2-diacyl-sn-glycerol + diphosphate</text>
        <dbReference type="Rhea" id="RHEA:16229"/>
        <dbReference type="ChEBI" id="CHEBI:15378"/>
        <dbReference type="ChEBI" id="CHEBI:33019"/>
        <dbReference type="ChEBI" id="CHEBI:37563"/>
        <dbReference type="ChEBI" id="CHEBI:58332"/>
        <dbReference type="ChEBI" id="CHEBI:58608"/>
        <dbReference type="EC" id="2.7.7.41"/>
    </reaction>
</comment>
<dbReference type="FunCoup" id="A0A1M6R2X7">
    <property type="interactions" value="435"/>
</dbReference>
<dbReference type="GO" id="GO:0004605">
    <property type="term" value="F:phosphatidate cytidylyltransferase activity"/>
    <property type="evidence" value="ECO:0007669"/>
    <property type="project" value="UniProtKB-EC"/>
</dbReference>
<evidence type="ECO:0000256" key="12">
    <source>
        <dbReference type="ARBA" id="ARBA00022695"/>
    </source>
</evidence>
<feature type="transmembrane region" description="Helical" evidence="24">
    <location>
        <begin position="12"/>
        <end position="31"/>
    </location>
</feature>
<evidence type="ECO:0000313" key="26">
    <source>
        <dbReference type="Proteomes" id="UP000184510"/>
    </source>
</evidence>
<evidence type="ECO:0000256" key="22">
    <source>
        <dbReference type="ARBA" id="ARBA00032743"/>
    </source>
</evidence>
<evidence type="ECO:0000256" key="17">
    <source>
        <dbReference type="ARBA" id="ARBA00023264"/>
    </source>
</evidence>
<keyword evidence="10 25" id="KW-0808">Transferase</keyword>
<sequence>MSEAKKSKAQVFGARLFSTVLLAVIVSATFFSGNAWAFMGLIAFLSIASSLEYFRMTKLGEIPSMQKWGVTLSALYAISVSIVFAREGVFGYATVHYLDTVFISILVLGAFIWQLRKAVDGMKPLIEVATTVLGFIYIPILFGFVAKLCFLPGLVQFKANMPEVPGAWLVLWVVAVTKCTDIGAYCTGTLIGKNKMIPHISPGKTWEGFYGSIVISLGVGCALYAWKAQELAIFGGWTHVIILGVLLPLLTVVGDLAESVIKRSLSVKDSGNTLPGIGGALDLIDSICFTAPVAFLYLMWFV</sequence>
<keyword evidence="17" id="KW-1208">Phospholipid metabolism</keyword>
<evidence type="ECO:0000313" key="25">
    <source>
        <dbReference type="EMBL" id="SHK26678.1"/>
    </source>
</evidence>
<keyword evidence="16" id="KW-0594">Phospholipid biosynthesis</keyword>